<dbReference type="InterPro" id="IPR045055">
    <property type="entry name" value="DNA2/NAM7-like"/>
</dbReference>
<dbReference type="PANTHER" id="PTHR10887">
    <property type="entry name" value="DNA2/NAM7 HELICASE FAMILY"/>
    <property type="match status" value="1"/>
</dbReference>
<dbReference type="InterPro" id="IPR027417">
    <property type="entry name" value="P-loop_NTPase"/>
</dbReference>
<dbReference type="Proteomes" id="UP001165121">
    <property type="component" value="Unassembled WGS sequence"/>
</dbReference>
<dbReference type="Pfam" id="PF13086">
    <property type="entry name" value="AAA_11"/>
    <property type="match status" value="1"/>
</dbReference>
<dbReference type="InterPro" id="IPR041677">
    <property type="entry name" value="DNA2/NAM7_AAA_11"/>
</dbReference>
<dbReference type="AlphaFoldDB" id="A0A9W6Y1C5"/>
<sequence>MPLRHTFSRGERDSEKSVEHQGICFTVQFPQPPVGEMTGNAYTRLATMNNIETRRELWSNTARLPYNGMVALVVYAESKLDVVFCKIVVRDLDRLVGDIAEVTLQPYEPCDFATLYRWQSPKFLQHHQIFPVMFLVGFNKILYVVHEPILRALQAIRPETLPLLEYLAPDTPPELSDISMEPPRYCLARKFTFNLNSVVQSHPRAAVGASQQLSLEPLCENSRARCENMLREYSTLERDQAKALARALCSRVACIQGLPGSGKSFIGSLLTRIVIEASVSPVLIVCYTNHALDQFLCHILDVGITSLVRIGGQCTEQRLEKYNLNNLLKFIPRHELKPLYEMLDANAYAIADALAMVNTDMRKPTWASLKRFLADNYRDEYDRFEGQSFALFRKGWQVAGCADILDYWIQGLDSSSHQSRVSRPQRSNVWVWNISKRHASLAKWVKAMKSNMVDKLTRAQKSYSETLKKIEAVKEEADVDVLKRVKIIGIATTGVAKYQQKIVAVAPPVVICEEAGEVLETQIMACLTPACQHLVLIGDHKQLRPQITEYNLSVESVEGKRYALDVSLFERLVAPTSGLPLWKLTEQHRMRPQISQLLRTLF</sequence>
<dbReference type="GO" id="GO:0031048">
    <property type="term" value="P:regulatory ncRNA-mediated heterochromatin formation"/>
    <property type="evidence" value="ECO:0007669"/>
    <property type="project" value="TreeGrafter"/>
</dbReference>
<name>A0A9W6Y1C5_9STRA</name>
<organism evidence="2 3">
    <name type="scientific">Phytophthora fragariaefolia</name>
    <dbReference type="NCBI Taxonomy" id="1490495"/>
    <lineage>
        <taxon>Eukaryota</taxon>
        <taxon>Sar</taxon>
        <taxon>Stramenopiles</taxon>
        <taxon>Oomycota</taxon>
        <taxon>Peronosporomycetes</taxon>
        <taxon>Peronosporales</taxon>
        <taxon>Peronosporaceae</taxon>
        <taxon>Phytophthora</taxon>
    </lineage>
</organism>
<proteinExistence type="predicted"/>
<accession>A0A9W6Y1C5</accession>
<gene>
    <name evidence="2" type="ORF">Pfra01_001998600</name>
</gene>
<feature type="domain" description="DNA2/NAM7 helicase helicase" evidence="1">
    <location>
        <begin position="236"/>
        <end position="547"/>
    </location>
</feature>
<dbReference type="SUPFAM" id="SSF52540">
    <property type="entry name" value="P-loop containing nucleoside triphosphate hydrolases"/>
    <property type="match status" value="1"/>
</dbReference>
<reference evidence="2" key="1">
    <citation type="submission" date="2023-04" db="EMBL/GenBank/DDBJ databases">
        <title>Phytophthora fragariaefolia NBRC 109709.</title>
        <authorList>
            <person name="Ichikawa N."/>
            <person name="Sato H."/>
            <person name="Tonouchi N."/>
        </authorList>
    </citation>
    <scope>NUCLEOTIDE SEQUENCE</scope>
    <source>
        <strain evidence="2">NBRC 109709</strain>
    </source>
</reference>
<dbReference type="EMBL" id="BSXT01002661">
    <property type="protein sequence ID" value="GMF50210.1"/>
    <property type="molecule type" value="Genomic_DNA"/>
</dbReference>
<evidence type="ECO:0000313" key="3">
    <source>
        <dbReference type="Proteomes" id="UP001165121"/>
    </source>
</evidence>
<dbReference type="OrthoDB" id="2423195at2759"/>
<evidence type="ECO:0000313" key="2">
    <source>
        <dbReference type="EMBL" id="GMF50210.1"/>
    </source>
</evidence>
<dbReference type="PANTHER" id="PTHR10887:SF341">
    <property type="entry name" value="NFX1-TYPE ZINC FINGER-CONTAINING PROTEIN 1"/>
    <property type="match status" value="1"/>
</dbReference>
<evidence type="ECO:0000259" key="1">
    <source>
        <dbReference type="Pfam" id="PF13086"/>
    </source>
</evidence>
<protein>
    <submittedName>
        <fullName evidence="2">Unnamed protein product</fullName>
    </submittedName>
</protein>
<dbReference type="Gene3D" id="3.40.50.300">
    <property type="entry name" value="P-loop containing nucleotide triphosphate hydrolases"/>
    <property type="match status" value="1"/>
</dbReference>
<dbReference type="GO" id="GO:0031380">
    <property type="term" value="C:nuclear RNA-directed RNA polymerase complex"/>
    <property type="evidence" value="ECO:0007669"/>
    <property type="project" value="TreeGrafter"/>
</dbReference>
<dbReference type="CDD" id="cd17936">
    <property type="entry name" value="EEXXEc_NFX1"/>
    <property type="match status" value="1"/>
</dbReference>
<keyword evidence="3" id="KW-1185">Reference proteome</keyword>
<dbReference type="GO" id="GO:0004386">
    <property type="term" value="F:helicase activity"/>
    <property type="evidence" value="ECO:0007669"/>
    <property type="project" value="InterPro"/>
</dbReference>
<comment type="caution">
    <text evidence="2">The sequence shown here is derived from an EMBL/GenBank/DDBJ whole genome shotgun (WGS) entry which is preliminary data.</text>
</comment>